<dbReference type="InterPro" id="IPR016024">
    <property type="entry name" value="ARM-type_fold"/>
</dbReference>
<name>A0A024GAV9_9STRA</name>
<sequence>MRYEYLHALEITYDNALVVGGDYHRVTTPNGIAAEIAPKTYLWYKYACHQDIPGSKADIKADGSSTTESECKNNPPTPSKSERHPADGITALYVGSTNPLSARTTERNVYWTKLEKAIDPINGVYLWYRRHSFAEIQSWHLELSKASKEDLKAYDTISDKLPIKEMYIVHDTKQLSTTLLQFLPIFDTHAEALEKDKDLTSFQSYLCYHRMSVEDCNSSNWTLQSQEIGIWIDVYDQNTSKWQIGQIVHKSANQVRVSISSWGAKRPQEEVLTLYPVTGTKKSMYGSRVTNRTAKLGTHTFIQLAPTYPTMRKQGSVWDLRNGISGIQLTQHEMENRFFRHFRELSSQNGKSDLKFEQSSFSTTKMYLAKVLLPFVEKSLVSQYTSVDLIPAMHQLHQQVLQKSTPLLLLLSTYFQSNNLDVASHQSPSSGETTERMRNLKSIQQLLFCLIRILLNGHQSCAYFYAKYSEADSIVQTFGNSLKSSRHPTRSSYYIALVDLFLQHRGPQLLLHRVAEDSVTLDEIALHLLILENMKPHLQKLTHSGEETTPSTFLCQYRHAIYCRLSRLSALEIRDEMELIHYLLKKLQVVYADDELFRVDDKVGDADALTDTTKLLELFRRDTEERLPFTAIHELFELELAKQLICCPFLQQRLSGLSCLTEIVNAAALKRDSLGQKRRSLSRKVSSSSDLSRSNTEPSDALSVRNRIVGEWLTHSQVLEVILGDPGACKQHGLRQDGGHLEIMKRARTLLETIGSLDLLTEAHLVLLWRTAVGQLRTDRKFLLQMILSVVESAGNADLLDIVAVLLTQIPVNEYDDITVQFLVQVIVYASRQTIDMEVGQKRSYSLMPARYNKIKLSVQAIQKEMETLNKVISLCCSLLWNCVMQQAQESYRNSSLERFGRDCRAAFATILCYLHRIWVSPTLGTLADRSKTAAKEQQQLVFEYVMEAVECVQQSREVVTVLSVLHGMLEANTADFDAFAPLWNERDASAKISQRLYAIVIAQTSKPNDPQTFSSISVHSRDTESNVVAGFLMKKSGLMDAVWKELERFIAAAEYVDVAFHIRLWYLGYLIQKLGVKNIQFSSISGIWDLIRSSEKQVFLSWLYHMLPSSIPSEFNDLFLSSDTISHFFYTLNAQLTSNPTLDVENVWFSSLDISVCGFWVFERLFRLVHAKRLRGTEIAFQVETLDLEGLESLFAVAQNAIDDDVCVLACKYLIYLHTHTGSKLVRREVWQEFVQNCMNRLERCCETLNAEDRPIRPIDRLLRMLATFLWHCTAHGIDQTTDSNASTEEIHVHVKTQEGREAAPWRYHVRKSTLVSSLRDRIAADMTHSGDRIRLVNALGTTLTAMGHDKCSLEAARVFPVAGEHGKKAVIQAIVLRRTEYDTTGHTTRPLTRDIVSANAGKRTRQSTGLGRSEWEKDVWAAKSTILHTSSWMQLLLRLLSFSNDSVSEQAWKVLSLLPPCETMEKRLHTLNYSLGIDGNIELFPTQFDWNSLLDVETPPLLLYQLEMVEVFAFQKLENNDNASDTLEDEFSQLETHTGVQVISQGQRNAWTISFLKLGGRRHLETFLLRLNAKRIATASLLTLLCVSKLCKLLRHFVMAEEAFMDEKGRLADHVASLLSSFPTHETEESPRRNSSIHSPLEEALLSTEPKLTDYDNVYAESMGVFATLRMISLLAAYLKHTKEVAMDTVLELFLDSKHVFIRTHAARLILSVSLEHRDALYALKMLTILSEYDRPIRYREYYTVYAILIEKIPNLKEFAFLPACERLFSRLKSMEIPSEAFDHNDNDTMLEALLHTILVVYRHIPAMLAGRWDVPYRGRSLREVVSATLDDNGVTSDLFHQCLFSFGGNRSREPKCRTQNARGMAFDLLLEMCLENSIGLQRVLSFLNAQHTLTDTRGTMTRWRRKKVKSKPEHPHARYVGLKNLGCTCYLNATMQAFFMMPRFRKAVLCLESSEKGSKRLVVELQSLFAHLQSLAKPYYSPKAFIDALHAWDGESIDVMEQQDASEFLTLFFQQMEAEMNGSLHGSTGRNSMEARLLDRFFGGMYSNELVAQGDRYSERLEPFHFLSVPVRDRKTLTEALTSLFEGDVVEYTWEDKRKEHVTLDTMKRLSICRLPEILIIHLKRFEYDLERGMRIKVHDRLEFPMILDMYPFTKHGQNAQRATLDVHEALEYEFRGTVVHMGTAHSGHYYSILREESEQWYEFNDTIVSPFDASQLANECFGNSDSQSVKKRSSFMLFYTRTSGSVGSETALFPRRIGVIAYVALFCVRLRRKGWSNIEYLRRMSLKALPLKISQQIQAENELFWLKKYIWDTTYLQFTFRLLRNCLMDTTGAPVSDALLQSTTQTFRFEPVEARFVALQVATKFVFGTLHQSGDVTLMLGWRPVLEALYYEETEGCEWFLKALLEHKRLVLELLIAHPNVQVRELMFVALREAIMTATRILPSVDPSLKSSVSYGIALYQNGGEQIQLERSEASAQLPLSFEFVYALLKLMPWLLTVPVEYHRHYLTLLLHFISAGRNECMFVVVNNGIGAIISLLSGGSHAHVLLASEFEQSKARHMSKSLALNEILLKLLSLLLRCCEPPAMDSSVRVLPPNLMQDHVQVSSSDKDILLQTDRWCVLLIQHATQYGHETKPLEQIVMHLCWESRQMTSRFMERIMDGMETQDDQDIKPYFRTMNVMYKVRDSLATERIQDGMTRLIAVLASQQRYYRATEIAIDMLTRLAKRHSRVMRWLRENRSSCLWMTKWLRGHRGANGYLQQHQTTLVKPNSTSPWSTVNVSNRGLVKSVERAISRLLPRLEGVLDPAMRMEYFYDSDDNPERLVGKRVRVKWAKDKWYEGRVERFDDATYEHFVVYDDGDKRNYRMSDKIFYIVESDKSLPSSISASRP</sequence>
<accession>A0A024GAV9</accession>
<organism evidence="3 4">
    <name type="scientific">Albugo candida</name>
    <dbReference type="NCBI Taxonomy" id="65357"/>
    <lineage>
        <taxon>Eukaryota</taxon>
        <taxon>Sar</taxon>
        <taxon>Stramenopiles</taxon>
        <taxon>Oomycota</taxon>
        <taxon>Peronosporomycetes</taxon>
        <taxon>Albuginales</taxon>
        <taxon>Albuginaceae</taxon>
        <taxon>Albugo</taxon>
    </lineage>
</organism>
<gene>
    <name evidence="3" type="ORF">BN9_042310</name>
</gene>
<dbReference type="SUPFAM" id="SSF48371">
    <property type="entry name" value="ARM repeat"/>
    <property type="match status" value="1"/>
</dbReference>
<dbReference type="GO" id="GO:0005634">
    <property type="term" value="C:nucleus"/>
    <property type="evidence" value="ECO:0007669"/>
    <property type="project" value="TreeGrafter"/>
</dbReference>
<dbReference type="InParanoid" id="A0A024GAV9"/>
<dbReference type="Gene3D" id="3.90.70.10">
    <property type="entry name" value="Cysteine proteinases"/>
    <property type="match status" value="1"/>
</dbReference>
<dbReference type="Proteomes" id="UP000053237">
    <property type="component" value="Unassembled WGS sequence"/>
</dbReference>
<dbReference type="InterPro" id="IPR001394">
    <property type="entry name" value="Peptidase_C19_UCH"/>
</dbReference>
<feature type="domain" description="USP" evidence="2">
    <location>
        <begin position="1923"/>
        <end position="2246"/>
    </location>
</feature>
<dbReference type="SUPFAM" id="SSF54001">
    <property type="entry name" value="Cysteine proteinases"/>
    <property type="match status" value="1"/>
</dbReference>
<dbReference type="PROSITE" id="PS50235">
    <property type="entry name" value="USP_3"/>
    <property type="match status" value="1"/>
</dbReference>
<dbReference type="GO" id="GO:0016579">
    <property type="term" value="P:protein deubiquitination"/>
    <property type="evidence" value="ECO:0007669"/>
    <property type="project" value="InterPro"/>
</dbReference>
<evidence type="ECO:0000259" key="2">
    <source>
        <dbReference type="PROSITE" id="PS50235"/>
    </source>
</evidence>
<evidence type="ECO:0000313" key="4">
    <source>
        <dbReference type="Proteomes" id="UP000053237"/>
    </source>
</evidence>
<dbReference type="InterPro" id="IPR038765">
    <property type="entry name" value="Papain-like_cys_pep_sf"/>
</dbReference>
<dbReference type="EMBL" id="CAIX01000049">
    <property type="protein sequence ID" value="CCI43447.1"/>
    <property type="molecule type" value="Genomic_DNA"/>
</dbReference>
<proteinExistence type="predicted"/>
<dbReference type="Gene3D" id="2.30.30.140">
    <property type="match status" value="1"/>
</dbReference>
<dbReference type="InterPro" id="IPR050164">
    <property type="entry name" value="Peptidase_C19"/>
</dbReference>
<evidence type="ECO:0000256" key="1">
    <source>
        <dbReference type="SAM" id="MobiDB-lite"/>
    </source>
</evidence>
<dbReference type="PANTHER" id="PTHR24006:SF827">
    <property type="entry name" value="UBIQUITIN CARBOXYL-TERMINAL HYDROLASE 34"/>
    <property type="match status" value="1"/>
</dbReference>
<evidence type="ECO:0000313" key="3">
    <source>
        <dbReference type="EMBL" id="CCI43447.1"/>
    </source>
</evidence>
<feature type="region of interest" description="Disordered" evidence="1">
    <location>
        <begin position="1389"/>
        <end position="1411"/>
    </location>
</feature>
<comment type="caution">
    <text evidence="3">The sequence shown here is derived from an EMBL/GenBank/DDBJ whole genome shotgun (WGS) entry which is preliminary data.</text>
</comment>
<protein>
    <recommendedName>
        <fullName evidence="2">USP domain-containing protein</fullName>
    </recommendedName>
</protein>
<dbReference type="GO" id="GO:0004843">
    <property type="term" value="F:cysteine-type deubiquitinase activity"/>
    <property type="evidence" value="ECO:0007669"/>
    <property type="project" value="InterPro"/>
</dbReference>
<feature type="compositionally biased region" description="Polar residues" evidence="1">
    <location>
        <begin position="63"/>
        <end position="74"/>
    </location>
</feature>
<reference evidence="3 4" key="1">
    <citation type="submission" date="2012-05" db="EMBL/GenBank/DDBJ databases">
        <title>Recombination and specialization in a pathogen metapopulation.</title>
        <authorList>
            <person name="Gardiner A."/>
            <person name="Kemen E."/>
            <person name="Schultz-Larsen T."/>
            <person name="MacLean D."/>
            <person name="Van Oosterhout C."/>
            <person name="Jones J.D.G."/>
        </authorList>
    </citation>
    <scope>NUCLEOTIDE SEQUENCE [LARGE SCALE GENOMIC DNA]</scope>
    <source>
        <strain evidence="3 4">Ac Nc2</strain>
    </source>
</reference>
<dbReference type="CDD" id="cd20404">
    <property type="entry name" value="Tudor_Agenet_AtEML-like"/>
    <property type="match status" value="1"/>
</dbReference>
<dbReference type="Pfam" id="PF00443">
    <property type="entry name" value="UCH"/>
    <property type="match status" value="1"/>
</dbReference>
<feature type="region of interest" description="Disordered" evidence="1">
    <location>
        <begin position="58"/>
        <end position="86"/>
    </location>
</feature>
<dbReference type="InterPro" id="IPR028889">
    <property type="entry name" value="USP"/>
</dbReference>
<keyword evidence="4" id="KW-1185">Reference proteome</keyword>
<dbReference type="STRING" id="65357.A0A024GAV9"/>
<dbReference type="OrthoDB" id="289038at2759"/>
<dbReference type="PANTHER" id="PTHR24006">
    <property type="entry name" value="UBIQUITIN CARBOXYL-TERMINAL HYDROLASE"/>
    <property type="match status" value="1"/>
</dbReference>
<dbReference type="GO" id="GO:0005829">
    <property type="term" value="C:cytosol"/>
    <property type="evidence" value="ECO:0007669"/>
    <property type="project" value="TreeGrafter"/>
</dbReference>